<reference evidence="3" key="1">
    <citation type="submission" date="2023-02" db="EMBL/GenBank/DDBJ databases">
        <title>Genome of toxic invasive species Heracleum sosnowskyi carries increased number of genes despite the absence of recent whole-genome duplications.</title>
        <authorList>
            <person name="Schelkunov M."/>
            <person name="Shtratnikova V."/>
            <person name="Makarenko M."/>
            <person name="Klepikova A."/>
            <person name="Omelchenko D."/>
            <person name="Novikova G."/>
            <person name="Obukhova E."/>
            <person name="Bogdanov V."/>
            <person name="Penin A."/>
            <person name="Logacheva M."/>
        </authorList>
    </citation>
    <scope>NUCLEOTIDE SEQUENCE</scope>
    <source>
        <strain evidence="3">Hsosn_3</strain>
        <tissue evidence="3">Leaf</tissue>
    </source>
</reference>
<dbReference type="Gene3D" id="2.40.50.140">
    <property type="entry name" value="Nucleic acid-binding proteins"/>
    <property type="match status" value="3"/>
</dbReference>
<dbReference type="AlphaFoldDB" id="A0AAD8JG71"/>
<dbReference type="Pfam" id="PF16900">
    <property type="entry name" value="REPA_OB_2"/>
    <property type="match status" value="1"/>
</dbReference>
<dbReference type="EMBL" id="JAUIZM010000001">
    <property type="protein sequence ID" value="KAK1402478.1"/>
    <property type="molecule type" value="Genomic_DNA"/>
</dbReference>
<comment type="caution">
    <text evidence="3">The sequence shown here is derived from an EMBL/GenBank/DDBJ whole genome shotgun (WGS) entry which is preliminary data.</text>
</comment>
<dbReference type="InterPro" id="IPR012340">
    <property type="entry name" value="NA-bd_OB-fold"/>
</dbReference>
<evidence type="ECO:0000313" key="4">
    <source>
        <dbReference type="Proteomes" id="UP001237642"/>
    </source>
</evidence>
<dbReference type="InterPro" id="IPR031657">
    <property type="entry name" value="REPA_OB_2"/>
</dbReference>
<evidence type="ECO:0000313" key="3">
    <source>
        <dbReference type="EMBL" id="KAK1402478.1"/>
    </source>
</evidence>
<dbReference type="CDD" id="cd04481">
    <property type="entry name" value="RPA1_DBD_B_like"/>
    <property type="match status" value="1"/>
</dbReference>
<protein>
    <recommendedName>
        <fullName evidence="2">Replication protein A OB domain-containing protein</fullName>
    </recommendedName>
</protein>
<organism evidence="3 4">
    <name type="scientific">Heracleum sosnowskyi</name>
    <dbReference type="NCBI Taxonomy" id="360622"/>
    <lineage>
        <taxon>Eukaryota</taxon>
        <taxon>Viridiplantae</taxon>
        <taxon>Streptophyta</taxon>
        <taxon>Embryophyta</taxon>
        <taxon>Tracheophyta</taxon>
        <taxon>Spermatophyta</taxon>
        <taxon>Magnoliopsida</taxon>
        <taxon>eudicotyledons</taxon>
        <taxon>Gunneridae</taxon>
        <taxon>Pentapetalae</taxon>
        <taxon>asterids</taxon>
        <taxon>campanulids</taxon>
        <taxon>Apiales</taxon>
        <taxon>Apiaceae</taxon>
        <taxon>Apioideae</taxon>
        <taxon>apioid superclade</taxon>
        <taxon>Tordylieae</taxon>
        <taxon>Tordyliinae</taxon>
        <taxon>Heracleum</taxon>
    </lineage>
</organism>
<dbReference type="GO" id="GO:0003677">
    <property type="term" value="F:DNA binding"/>
    <property type="evidence" value="ECO:0007669"/>
    <property type="project" value="UniProtKB-KW"/>
</dbReference>
<gene>
    <name evidence="3" type="ORF">POM88_002083</name>
</gene>
<dbReference type="Proteomes" id="UP001237642">
    <property type="component" value="Unassembled WGS sequence"/>
</dbReference>
<evidence type="ECO:0000259" key="2">
    <source>
        <dbReference type="Pfam" id="PF16900"/>
    </source>
</evidence>
<proteinExistence type="predicted"/>
<dbReference type="SUPFAM" id="SSF50249">
    <property type="entry name" value="Nucleic acid-binding proteins"/>
    <property type="match status" value="2"/>
</dbReference>
<reference evidence="3" key="2">
    <citation type="submission" date="2023-05" db="EMBL/GenBank/DDBJ databases">
        <authorList>
            <person name="Schelkunov M.I."/>
        </authorList>
    </citation>
    <scope>NUCLEOTIDE SEQUENCE</scope>
    <source>
        <strain evidence="3">Hsosn_3</strain>
        <tissue evidence="3">Leaf</tissue>
    </source>
</reference>
<accession>A0AAD8JG71</accession>
<keyword evidence="4" id="KW-1185">Reference proteome</keyword>
<sequence length="426" mass="49154">MEGLSQLGYGYQGNKFLVRFIRLWESCSFHTYYATMLNFILLDANNEQHWAIAPISERDRLFASVCEGFLYYITGFKIVAAQPSWKPIDTNITLVFGKNTKVLDYLFRSSIPCLRFRLCTWPTILSRANMNTVLSDVGGVIIDVGDIEYQRNDIKRLKLTLLDRSLSTIQITLWGEKSRLFQFDFKDYRSKNVVLIVTGLLVRNRTGRIHLTSTQATTLYFNPECEEVRNLGGYVKATYGDFICQVPYDAEYRYHYFPEPSKRTPYLPLYDLLQTRLWVYQKFRCNVTIIDILLRGSHYDGACLECKDSVLDEHVYCCSTCGRSFVTPISSPSIVLLVGDHTGETEFTLQPRELKQLTAYSREEVLRNRRIVHGTFTFPRALRVIKGAQCTFEVVVTPSSYTNTTGNFEIEQVVKYTKMQAGNQFN</sequence>
<name>A0AAD8JG71_9APIA</name>
<dbReference type="PANTHER" id="PTHR47165">
    <property type="entry name" value="OS03G0429900 PROTEIN"/>
    <property type="match status" value="1"/>
</dbReference>
<dbReference type="PANTHER" id="PTHR47165:SF4">
    <property type="entry name" value="OS03G0429900 PROTEIN"/>
    <property type="match status" value="1"/>
</dbReference>
<keyword evidence="1" id="KW-0238">DNA-binding</keyword>
<evidence type="ECO:0000256" key="1">
    <source>
        <dbReference type="ARBA" id="ARBA00023125"/>
    </source>
</evidence>
<feature type="domain" description="Replication protein A OB" evidence="2">
    <location>
        <begin position="135"/>
        <end position="220"/>
    </location>
</feature>